<sequence length="204" mass="22017">MIQSIKPLLALAYIGSQSLGQSTNTTSLENCPSAIQNIGGGRTQFNSTGTRPFKLIPNQEDDWYLSYTLTDLRGENMKFGPWVTMQDLSVYLSVPQSFIGTQQGNNTDFCMYLMPGRNDTLTYSGDDASRSCEGVLSDNCIRALRSTPPPAEGDCPRADISAACGFSTVVGRGLHLPTFLILGAPSTTSPTSIFRRDIAPMAVS</sequence>
<protein>
    <submittedName>
        <fullName evidence="1">Uncharacterized protein</fullName>
    </submittedName>
</protein>
<dbReference type="EMBL" id="VUJX02000006">
    <property type="protein sequence ID" value="KAL0934773.1"/>
    <property type="molecule type" value="Genomic_DNA"/>
</dbReference>
<dbReference type="Proteomes" id="UP000805649">
    <property type="component" value="Unassembled WGS sequence"/>
</dbReference>
<reference evidence="1 2" key="1">
    <citation type="journal article" date="2020" name="Phytopathology">
        <title>Genome Sequence Resources of Colletotrichum truncatum, C. plurivorum, C. musicola, and C. sojae: Four Species Pathogenic to Soybean (Glycine max).</title>
        <authorList>
            <person name="Rogerio F."/>
            <person name="Boufleur T.R."/>
            <person name="Ciampi-Guillardi M."/>
            <person name="Sukno S.A."/>
            <person name="Thon M.R."/>
            <person name="Massola Junior N.S."/>
            <person name="Baroncelli R."/>
        </authorList>
    </citation>
    <scope>NUCLEOTIDE SEQUENCE [LARGE SCALE GENOMIC DNA]</scope>
    <source>
        <strain evidence="1 2">CMES1059</strain>
    </source>
</reference>
<evidence type="ECO:0000313" key="2">
    <source>
        <dbReference type="Proteomes" id="UP000805649"/>
    </source>
</evidence>
<gene>
    <name evidence="1" type="ORF">CTRU02_209364</name>
</gene>
<evidence type="ECO:0000313" key="1">
    <source>
        <dbReference type="EMBL" id="KAL0934773.1"/>
    </source>
</evidence>
<comment type="caution">
    <text evidence="1">The sequence shown here is derived from an EMBL/GenBank/DDBJ whole genome shotgun (WGS) entry which is preliminary data.</text>
</comment>
<proteinExistence type="predicted"/>
<name>A0ACC3YS54_COLTU</name>
<keyword evidence="2" id="KW-1185">Reference proteome</keyword>
<accession>A0ACC3YS54</accession>
<organism evidence="1 2">
    <name type="scientific">Colletotrichum truncatum</name>
    <name type="common">Anthracnose fungus</name>
    <name type="synonym">Colletotrichum capsici</name>
    <dbReference type="NCBI Taxonomy" id="5467"/>
    <lineage>
        <taxon>Eukaryota</taxon>
        <taxon>Fungi</taxon>
        <taxon>Dikarya</taxon>
        <taxon>Ascomycota</taxon>
        <taxon>Pezizomycotina</taxon>
        <taxon>Sordariomycetes</taxon>
        <taxon>Hypocreomycetidae</taxon>
        <taxon>Glomerellales</taxon>
        <taxon>Glomerellaceae</taxon>
        <taxon>Colletotrichum</taxon>
        <taxon>Colletotrichum truncatum species complex</taxon>
    </lineage>
</organism>